<comment type="caution">
    <text evidence="1">The sequence shown here is derived from an EMBL/GenBank/DDBJ whole genome shotgun (WGS) entry which is preliminary data.</text>
</comment>
<dbReference type="EMBL" id="SWCI01000018">
    <property type="protein sequence ID" value="TKB46818.1"/>
    <property type="molecule type" value="Genomic_DNA"/>
</dbReference>
<gene>
    <name evidence="1" type="ORF">FCL40_17345</name>
</gene>
<accession>A0A4U1B8I8</accession>
<organism evidence="1 2">
    <name type="scientific">Ferrimonas sediminicola</name>
    <dbReference type="NCBI Taxonomy" id="2569538"/>
    <lineage>
        <taxon>Bacteria</taxon>
        <taxon>Pseudomonadati</taxon>
        <taxon>Pseudomonadota</taxon>
        <taxon>Gammaproteobacteria</taxon>
        <taxon>Alteromonadales</taxon>
        <taxon>Ferrimonadaceae</taxon>
        <taxon>Ferrimonas</taxon>
    </lineage>
</organism>
<dbReference type="Proteomes" id="UP000305674">
    <property type="component" value="Unassembled WGS sequence"/>
</dbReference>
<keyword evidence="2" id="KW-1185">Reference proteome</keyword>
<reference evidence="1 2" key="1">
    <citation type="submission" date="2019-04" db="EMBL/GenBank/DDBJ databases">
        <authorList>
            <person name="Hwang J.C."/>
        </authorList>
    </citation>
    <scope>NUCLEOTIDE SEQUENCE [LARGE SCALE GENOMIC DNA]</scope>
    <source>
        <strain evidence="1 2">IMCC35001</strain>
    </source>
</reference>
<dbReference type="AlphaFoldDB" id="A0A4U1B8I8"/>
<name>A0A4U1B8I8_9GAMM</name>
<dbReference type="OrthoDB" id="6385868at2"/>
<proteinExistence type="predicted"/>
<evidence type="ECO:0000313" key="2">
    <source>
        <dbReference type="Proteomes" id="UP000305674"/>
    </source>
</evidence>
<dbReference type="RefSeq" id="WP_136854551.1">
    <property type="nucleotide sequence ID" value="NZ_SWCI01000018.1"/>
</dbReference>
<protein>
    <submittedName>
        <fullName evidence="1">Uncharacterized protein</fullName>
    </submittedName>
</protein>
<sequence length="100" mass="11435">MSEDAIQLAKNLLETDENYLENIIALSRIGNEMYGQCWDTNYHVFGLIASETDHLPLNHVRVNCSEEFLAKADKELVETIKFYRSDVASACNKIIRNINV</sequence>
<evidence type="ECO:0000313" key="1">
    <source>
        <dbReference type="EMBL" id="TKB46818.1"/>
    </source>
</evidence>